<dbReference type="AlphaFoldDB" id="A0A1C6RX55"/>
<organism evidence="1 2">
    <name type="scientific">Micromonospora inyonensis</name>
    <dbReference type="NCBI Taxonomy" id="47866"/>
    <lineage>
        <taxon>Bacteria</taxon>
        <taxon>Bacillati</taxon>
        <taxon>Actinomycetota</taxon>
        <taxon>Actinomycetes</taxon>
        <taxon>Micromonosporales</taxon>
        <taxon>Micromonosporaceae</taxon>
        <taxon>Micromonospora</taxon>
    </lineage>
</organism>
<dbReference type="STRING" id="47866.GA0074694_3151"/>
<reference evidence="2" key="1">
    <citation type="submission" date="2016-06" db="EMBL/GenBank/DDBJ databases">
        <authorList>
            <person name="Varghese N."/>
        </authorList>
    </citation>
    <scope>NUCLEOTIDE SEQUENCE [LARGE SCALE GENOMIC DNA]</scope>
    <source>
        <strain evidence="2">DSM 46123</strain>
    </source>
</reference>
<name>A0A1C6RX55_9ACTN</name>
<dbReference type="EMBL" id="FMHU01000002">
    <property type="protein sequence ID" value="SCL21799.1"/>
    <property type="molecule type" value="Genomic_DNA"/>
</dbReference>
<evidence type="ECO:0000313" key="1">
    <source>
        <dbReference type="EMBL" id="SCL21799.1"/>
    </source>
</evidence>
<keyword evidence="2" id="KW-1185">Reference proteome</keyword>
<accession>A0A1C6RX55</accession>
<dbReference type="Proteomes" id="UP000198906">
    <property type="component" value="Unassembled WGS sequence"/>
</dbReference>
<evidence type="ECO:0000313" key="2">
    <source>
        <dbReference type="Proteomes" id="UP000198906"/>
    </source>
</evidence>
<protein>
    <recommendedName>
        <fullName evidence="3">DUF3558 domain-containing protein</fullName>
    </recommendedName>
</protein>
<sequence>MGTVLTGLCETLPVPTLTARWSIIGMLLPLFLAGCTTGPRRSASEVASPTPAREYRLVDDLCDQLDPTHLTTLTGIPTTQTRYHPVRPEARDRHLSCWLSTRDKENLWVYSLQVAVTLDHTGDADQERTPQPPERAVQGLGDHAVIHVGDTLAGEHPLREGQQVRSQTGTLRVVQGPVGLQLRWTGHGGTAPAAVDVEALLTAYGRQTLELLGG</sequence>
<gene>
    <name evidence="1" type="ORF">GA0074694_3151</name>
</gene>
<proteinExistence type="predicted"/>
<evidence type="ECO:0008006" key="3">
    <source>
        <dbReference type="Google" id="ProtNLM"/>
    </source>
</evidence>